<evidence type="ECO:0000313" key="3">
    <source>
        <dbReference type="EMBL" id="GKH11872.1"/>
    </source>
</evidence>
<feature type="chain" id="PRO_5041283854" description="Endonuclease/exonuclease/phosphatase domain-containing protein" evidence="1">
    <location>
        <begin position="21"/>
        <end position="266"/>
    </location>
</feature>
<feature type="domain" description="Endonuclease/exonuclease/phosphatase" evidence="2">
    <location>
        <begin position="26"/>
        <end position="237"/>
    </location>
</feature>
<dbReference type="PANTHER" id="PTHR14859:SF15">
    <property type="entry name" value="ENDONUCLEASE_EXONUCLEASE_PHOSPHATASE DOMAIN-CONTAINING PROTEIN"/>
    <property type="match status" value="1"/>
</dbReference>
<dbReference type="InterPro" id="IPR051916">
    <property type="entry name" value="GPI-anchor_lipid_remodeler"/>
</dbReference>
<dbReference type="SUPFAM" id="SSF56219">
    <property type="entry name" value="DNase I-like"/>
    <property type="match status" value="1"/>
</dbReference>
<name>A0AA37NGG0_BACUN</name>
<proteinExistence type="predicted"/>
<dbReference type="Pfam" id="PF03372">
    <property type="entry name" value="Exo_endo_phos"/>
    <property type="match status" value="1"/>
</dbReference>
<gene>
    <name evidence="3" type="ORF">CE91St12_00820</name>
</gene>
<dbReference type="GO" id="GO:0003824">
    <property type="term" value="F:catalytic activity"/>
    <property type="evidence" value="ECO:0007669"/>
    <property type="project" value="InterPro"/>
</dbReference>
<evidence type="ECO:0000313" key="4">
    <source>
        <dbReference type="Proteomes" id="UP001055048"/>
    </source>
</evidence>
<accession>A0AA37NGG0</accession>
<dbReference type="AlphaFoldDB" id="A0AA37NGG0"/>
<comment type="caution">
    <text evidence="3">The sequence shown here is derived from an EMBL/GenBank/DDBJ whole genome shotgun (WGS) entry which is preliminary data.</text>
</comment>
<dbReference type="GO" id="GO:0016020">
    <property type="term" value="C:membrane"/>
    <property type="evidence" value="ECO:0007669"/>
    <property type="project" value="GOC"/>
</dbReference>
<dbReference type="RefSeq" id="WP_244073915.1">
    <property type="nucleotide sequence ID" value="NZ_BQNL01000001.1"/>
</dbReference>
<protein>
    <recommendedName>
        <fullName evidence="2">Endonuclease/exonuclease/phosphatase domain-containing protein</fullName>
    </recommendedName>
</protein>
<dbReference type="EMBL" id="BQNL01000001">
    <property type="protein sequence ID" value="GKH11872.1"/>
    <property type="molecule type" value="Genomic_DNA"/>
</dbReference>
<sequence>MKLNLFLSALFVLIFAPAHAQQVNILSYNVHNCIGMDKVCNYQRIAKVISQTSPDIVALQELDSVTVRNKGVYALGELEKLTGMHGTYAAAIPFQGGSYGIGILSREIPIKYEIIPMPGREEKRTLIIAEYKDYVFCATHQSLTPEDQLLAVPLIEKALQNVHKPIFMAGDMNSVPASAPQQELAKHFATFNDTTFYTFPADRPNRCIDYIYGYSKNGYRFDVQYRKVIEDTISSDHRPVQVIVQIKGKQVKLLLSLKKTLFFVCI</sequence>
<dbReference type="Gene3D" id="3.60.10.10">
    <property type="entry name" value="Endonuclease/exonuclease/phosphatase"/>
    <property type="match status" value="1"/>
</dbReference>
<dbReference type="PANTHER" id="PTHR14859">
    <property type="entry name" value="CALCOFLUOR WHITE HYPERSENSITIVE PROTEIN PRECURSOR"/>
    <property type="match status" value="1"/>
</dbReference>
<organism evidence="3 4">
    <name type="scientific">Bacteroides uniformis</name>
    <dbReference type="NCBI Taxonomy" id="820"/>
    <lineage>
        <taxon>Bacteria</taxon>
        <taxon>Pseudomonadati</taxon>
        <taxon>Bacteroidota</taxon>
        <taxon>Bacteroidia</taxon>
        <taxon>Bacteroidales</taxon>
        <taxon>Bacteroidaceae</taxon>
        <taxon>Bacteroides</taxon>
    </lineage>
</organism>
<dbReference type="InterPro" id="IPR005135">
    <property type="entry name" value="Endo/exonuclease/phosphatase"/>
</dbReference>
<dbReference type="GO" id="GO:0006506">
    <property type="term" value="P:GPI anchor biosynthetic process"/>
    <property type="evidence" value="ECO:0007669"/>
    <property type="project" value="TreeGrafter"/>
</dbReference>
<evidence type="ECO:0000259" key="2">
    <source>
        <dbReference type="Pfam" id="PF03372"/>
    </source>
</evidence>
<keyword evidence="1" id="KW-0732">Signal</keyword>
<reference evidence="3" key="1">
    <citation type="submission" date="2022-01" db="EMBL/GenBank/DDBJ databases">
        <title>Novel bile acid biosynthetic pathways are enriched in the microbiome of centenarians.</title>
        <authorList>
            <person name="Sato Y."/>
            <person name="Atarashi K."/>
            <person name="Plichta R.D."/>
            <person name="Arai Y."/>
            <person name="Sasajima S."/>
            <person name="Kearney M.S."/>
            <person name="Suda W."/>
            <person name="Takeshita K."/>
            <person name="Sasaki T."/>
            <person name="Okamoto S."/>
            <person name="Skelly N.A."/>
            <person name="Okamura Y."/>
            <person name="Vlamakis H."/>
            <person name="Li Y."/>
            <person name="Tanoue T."/>
            <person name="Takei H."/>
            <person name="Nittono H."/>
            <person name="Narushima S."/>
            <person name="Irie J."/>
            <person name="Itoh H."/>
            <person name="Moriya K."/>
            <person name="Sugiura Y."/>
            <person name="Suematsu M."/>
            <person name="Moritoki N."/>
            <person name="Shibata S."/>
            <person name="Littman R.D."/>
            <person name="Fischbach A.M."/>
            <person name="Uwamino Y."/>
            <person name="Inoue T."/>
            <person name="Honda A."/>
            <person name="Hattori M."/>
            <person name="Murai T."/>
            <person name="Xavier J.R."/>
            <person name="Hirose N."/>
            <person name="Honda K."/>
        </authorList>
    </citation>
    <scope>NUCLEOTIDE SEQUENCE</scope>
    <source>
        <strain evidence="3">CE91-St12</strain>
    </source>
</reference>
<dbReference type="Proteomes" id="UP001055048">
    <property type="component" value="Unassembled WGS sequence"/>
</dbReference>
<feature type="signal peptide" evidence="1">
    <location>
        <begin position="1"/>
        <end position="20"/>
    </location>
</feature>
<evidence type="ECO:0000256" key="1">
    <source>
        <dbReference type="SAM" id="SignalP"/>
    </source>
</evidence>
<dbReference type="InterPro" id="IPR036691">
    <property type="entry name" value="Endo/exonu/phosph_ase_sf"/>
</dbReference>